<dbReference type="Pfam" id="PF06325">
    <property type="entry name" value="PrmA"/>
    <property type="match status" value="1"/>
</dbReference>
<comment type="caution">
    <text evidence="1">The sequence shown here is derived from an EMBL/GenBank/DDBJ whole genome shotgun (WGS) entry which is preliminary data.</text>
</comment>
<dbReference type="PANTHER" id="PTHR23290:SF0">
    <property type="entry name" value="RRNA N6-ADENOSINE-METHYLTRANSFERASE METTL5"/>
    <property type="match status" value="1"/>
</dbReference>
<dbReference type="InterPro" id="IPR029063">
    <property type="entry name" value="SAM-dependent_MTases_sf"/>
</dbReference>
<keyword evidence="2" id="KW-1185">Reference proteome</keyword>
<reference evidence="1 2" key="1">
    <citation type="journal article" date="2019" name="Int. J. Syst. Evol. Microbiol.">
        <title>The Global Catalogue of Microorganisms (GCM) 10K type strain sequencing project: providing services to taxonomists for standard genome sequencing and annotation.</title>
        <authorList>
            <consortium name="The Broad Institute Genomics Platform"/>
            <consortium name="The Broad Institute Genome Sequencing Center for Infectious Disease"/>
            <person name="Wu L."/>
            <person name="Ma J."/>
        </authorList>
    </citation>
    <scope>NUCLEOTIDE SEQUENCE [LARGE SCALE GENOMIC DNA]</scope>
    <source>
        <strain evidence="1 2">CGMCC 1.15824</strain>
    </source>
</reference>
<dbReference type="Gene3D" id="3.40.50.150">
    <property type="entry name" value="Vaccinia Virus protein VP39"/>
    <property type="match status" value="1"/>
</dbReference>
<dbReference type="EMBL" id="JBHSJG010000028">
    <property type="protein sequence ID" value="MFC4987593.1"/>
    <property type="molecule type" value="Genomic_DNA"/>
</dbReference>
<dbReference type="RefSeq" id="WP_224828095.1">
    <property type="nucleotide sequence ID" value="NZ_JAIVEF010000004.1"/>
</dbReference>
<gene>
    <name evidence="1" type="ORF">ACFPFO_07425</name>
</gene>
<dbReference type="Proteomes" id="UP001595925">
    <property type="component" value="Unassembled WGS sequence"/>
</dbReference>
<dbReference type="CDD" id="cd02440">
    <property type="entry name" value="AdoMet_MTases"/>
    <property type="match status" value="1"/>
</dbReference>
<sequence>MASRQAIERRLESVADFADPSIELEQYLTPPELAANLLQVAALRGDLTGETVVDLGTGTGTLAVGAALFSPERVVGIDVDPGALALARENERRVAGEPVEGGREPTPIDWLRGDVRRHPLRAPRRTTVLANPPFGAQRGARHADRPFLEAASELAAVSLSIHNEGSREFVERFAGERGGTVTEAFRAAFPVDNRFPFHDEERRELAVEVFRIEW</sequence>
<dbReference type="AlphaFoldDB" id="A0ABD5QCZ9"/>
<evidence type="ECO:0000313" key="1">
    <source>
        <dbReference type="EMBL" id="MFC4987593.1"/>
    </source>
</evidence>
<dbReference type="PANTHER" id="PTHR23290">
    <property type="entry name" value="RRNA N6-ADENOSINE-METHYLTRANSFERASE METTL5"/>
    <property type="match status" value="1"/>
</dbReference>
<dbReference type="InterPro" id="IPR051720">
    <property type="entry name" value="rRNA_MeTrfase/Polyamine_Synth"/>
</dbReference>
<proteinExistence type="predicted"/>
<organism evidence="1 2">
    <name type="scientific">Saliphagus infecundisoli</name>
    <dbReference type="NCBI Taxonomy" id="1849069"/>
    <lineage>
        <taxon>Archaea</taxon>
        <taxon>Methanobacteriati</taxon>
        <taxon>Methanobacteriota</taxon>
        <taxon>Stenosarchaea group</taxon>
        <taxon>Halobacteria</taxon>
        <taxon>Halobacteriales</taxon>
        <taxon>Natrialbaceae</taxon>
        <taxon>Saliphagus</taxon>
    </lineage>
</organism>
<protein>
    <submittedName>
        <fullName evidence="1">METTL5 family protein</fullName>
    </submittedName>
</protein>
<name>A0ABD5QCZ9_9EURY</name>
<evidence type="ECO:0000313" key="2">
    <source>
        <dbReference type="Proteomes" id="UP001595925"/>
    </source>
</evidence>
<dbReference type="SUPFAM" id="SSF53335">
    <property type="entry name" value="S-adenosyl-L-methionine-dependent methyltransferases"/>
    <property type="match status" value="1"/>
</dbReference>
<accession>A0ABD5QCZ9</accession>
<dbReference type="GO" id="GO:0016740">
    <property type="term" value="F:transferase activity"/>
    <property type="evidence" value="ECO:0007669"/>
    <property type="project" value="UniProtKB-ARBA"/>
</dbReference>